<gene>
    <name evidence="2" type="ORF">EAO28_02505</name>
</gene>
<evidence type="ECO:0000256" key="1">
    <source>
        <dbReference type="SAM" id="MobiDB-lite"/>
    </source>
</evidence>
<proteinExistence type="predicted"/>
<organism evidence="2 3">
    <name type="scientific">Klebsiella pneumoniae</name>
    <dbReference type="NCBI Taxonomy" id="573"/>
    <lineage>
        <taxon>Bacteria</taxon>
        <taxon>Pseudomonadati</taxon>
        <taxon>Pseudomonadota</taxon>
        <taxon>Gammaproteobacteria</taxon>
        <taxon>Enterobacterales</taxon>
        <taxon>Enterobacteriaceae</taxon>
        <taxon>Klebsiella/Raoultella group</taxon>
        <taxon>Klebsiella</taxon>
        <taxon>Klebsiella pneumoniae complex</taxon>
    </lineage>
</organism>
<comment type="caution">
    <text evidence="2">The sequence shown here is derived from an EMBL/GenBank/DDBJ whole genome shotgun (WGS) entry which is preliminary data.</text>
</comment>
<feature type="region of interest" description="Disordered" evidence="1">
    <location>
        <begin position="59"/>
        <end position="78"/>
    </location>
</feature>
<evidence type="ECO:0000313" key="3">
    <source>
        <dbReference type="Proteomes" id="UP000272440"/>
    </source>
</evidence>
<dbReference type="Proteomes" id="UP000272440">
    <property type="component" value="Unassembled WGS sequence"/>
</dbReference>
<feature type="compositionally biased region" description="Polar residues" evidence="1">
    <location>
        <begin position="64"/>
        <end position="78"/>
    </location>
</feature>
<protein>
    <submittedName>
        <fullName evidence="2">Uncharacterized protein</fullName>
    </submittedName>
</protein>
<dbReference type="EMBL" id="RCZY01000002">
    <property type="protein sequence ID" value="RRE43159.1"/>
    <property type="molecule type" value="Genomic_DNA"/>
</dbReference>
<sequence>MQEKVFDKSERQNDTLQKRLKLLQKMVDIGRLTPDAAGKQANELINKSVLPDSVISGVNKAGGTLTSGATNDDLSSRG</sequence>
<dbReference type="AlphaFoldDB" id="A0A3P2EFJ2"/>
<reference evidence="2 3" key="1">
    <citation type="journal article" date="2019" name="Antimicrob. Agents Chemother.">
        <title>Applying Rapid Whole Genome Sequencing to Predict Phenotypic Antimicrobial Susceptibility Testing Results Among Carbapenem-Resistant Klebsiella pneumoniae Clinical Isolates.</title>
        <authorList>
            <person name="Tamma P.D."/>
            <person name="Fan Y."/>
            <person name="Bergman Y."/>
            <person name="Pertea G."/>
            <person name="Kazmi A."/>
            <person name="Lewis S."/>
            <person name="Carroll K.C."/>
            <person name="Schatz M.C."/>
            <person name="Timp W."/>
            <person name="Simner P.J."/>
        </authorList>
    </citation>
    <scope>NUCLEOTIDE SEQUENCE [LARGE SCALE GENOMIC DNA]</scope>
    <source>
        <strain evidence="2 3">KLPN_33</strain>
    </source>
</reference>
<evidence type="ECO:0000313" key="2">
    <source>
        <dbReference type="EMBL" id="RRE43159.1"/>
    </source>
</evidence>
<name>A0A3P2EFJ2_KLEPN</name>
<accession>A0A3P2EFJ2</accession>